<comment type="caution">
    <text evidence="4">The sequence shown here is derived from an EMBL/GenBank/DDBJ whole genome shotgun (WGS) entry which is preliminary data.</text>
</comment>
<sequence length="161" mass="18270">MKTWNREVIRLEHTKAYTTIDDQMYLSHCTPAQNESLLQRDGITHVLNTAIELETQRFVNVHVLHLKLYDSPDQQLPLKDSYSHVKARKPNIGPNFGFLSQLQEAEIRLFHNPICSTGMAEYKADNLLEILDGSGKTKEQVMAVLKQTGGNAHVALDMLLD</sequence>
<keyword evidence="2" id="KW-0378">Hydrolase</keyword>
<gene>
    <name evidence="4" type="ORF">CYCCA115_LOCUS17573</name>
</gene>
<keyword evidence="5" id="KW-1185">Reference proteome</keyword>
<protein>
    <recommendedName>
        <fullName evidence="6">UBA domain-containing protein</fullName>
    </recommendedName>
</protein>
<dbReference type="PANTHER" id="PTHR45961:SF6">
    <property type="entry name" value="IP21249P"/>
    <property type="match status" value="1"/>
</dbReference>
<evidence type="ECO:0000313" key="5">
    <source>
        <dbReference type="Proteomes" id="UP001295423"/>
    </source>
</evidence>
<keyword evidence="3" id="KW-0904">Protein phosphatase</keyword>
<evidence type="ECO:0000256" key="2">
    <source>
        <dbReference type="ARBA" id="ARBA00022801"/>
    </source>
</evidence>
<dbReference type="SUPFAM" id="SSF52799">
    <property type="entry name" value="(Phosphotyrosine protein) phosphatases II"/>
    <property type="match status" value="1"/>
</dbReference>
<dbReference type="InterPro" id="IPR052103">
    <property type="entry name" value="Dual_spec_Phospatases"/>
</dbReference>
<dbReference type="GO" id="GO:0004721">
    <property type="term" value="F:phosphoprotein phosphatase activity"/>
    <property type="evidence" value="ECO:0007669"/>
    <property type="project" value="UniProtKB-KW"/>
</dbReference>
<evidence type="ECO:0000256" key="3">
    <source>
        <dbReference type="ARBA" id="ARBA00022912"/>
    </source>
</evidence>
<comment type="similarity">
    <text evidence="1">Belongs to the protein-tyrosine phosphatase family. Non-receptor class dual specificity subfamily.</text>
</comment>
<evidence type="ECO:0008006" key="6">
    <source>
        <dbReference type="Google" id="ProtNLM"/>
    </source>
</evidence>
<dbReference type="CDD" id="cd14498">
    <property type="entry name" value="DSP"/>
    <property type="match status" value="1"/>
</dbReference>
<dbReference type="PANTHER" id="PTHR45961">
    <property type="entry name" value="IP21249P"/>
    <property type="match status" value="1"/>
</dbReference>
<accession>A0AAD2JKF6</accession>
<dbReference type="Proteomes" id="UP001295423">
    <property type="component" value="Unassembled WGS sequence"/>
</dbReference>
<dbReference type="InterPro" id="IPR029021">
    <property type="entry name" value="Prot-tyrosine_phosphatase-like"/>
</dbReference>
<organism evidence="4 5">
    <name type="scientific">Cylindrotheca closterium</name>
    <dbReference type="NCBI Taxonomy" id="2856"/>
    <lineage>
        <taxon>Eukaryota</taxon>
        <taxon>Sar</taxon>
        <taxon>Stramenopiles</taxon>
        <taxon>Ochrophyta</taxon>
        <taxon>Bacillariophyta</taxon>
        <taxon>Bacillariophyceae</taxon>
        <taxon>Bacillariophycidae</taxon>
        <taxon>Bacillariales</taxon>
        <taxon>Bacillariaceae</taxon>
        <taxon>Cylindrotheca</taxon>
    </lineage>
</organism>
<dbReference type="Gene3D" id="3.90.190.10">
    <property type="entry name" value="Protein tyrosine phosphatase superfamily"/>
    <property type="match status" value="2"/>
</dbReference>
<dbReference type="AlphaFoldDB" id="A0AAD2JKF6"/>
<reference evidence="4" key="1">
    <citation type="submission" date="2023-08" db="EMBL/GenBank/DDBJ databases">
        <authorList>
            <person name="Audoor S."/>
            <person name="Bilcke G."/>
        </authorList>
    </citation>
    <scope>NUCLEOTIDE SEQUENCE</scope>
</reference>
<evidence type="ECO:0000256" key="1">
    <source>
        <dbReference type="ARBA" id="ARBA00008601"/>
    </source>
</evidence>
<proteinExistence type="inferred from homology"/>
<evidence type="ECO:0000313" key="4">
    <source>
        <dbReference type="EMBL" id="CAJ1959150.1"/>
    </source>
</evidence>
<name>A0AAD2JKF6_9STRA</name>
<dbReference type="EMBL" id="CAKOGP040001980">
    <property type="protein sequence ID" value="CAJ1959150.1"/>
    <property type="molecule type" value="Genomic_DNA"/>
</dbReference>